<protein>
    <submittedName>
        <fullName evidence="3">BTB domain-containing protein</fullName>
    </submittedName>
</protein>
<dbReference type="PANTHER" id="PTHR22743:SF165">
    <property type="entry name" value="BTB AND MATH DOMAIN CONTAINING-RELATED"/>
    <property type="match status" value="1"/>
</dbReference>
<dbReference type="STRING" id="1561998.A0A1I7TCJ8"/>
<proteinExistence type="predicted"/>
<dbReference type="CDD" id="cd18186">
    <property type="entry name" value="BTB_POZ_ZBTB_KLHL-like"/>
    <property type="match status" value="1"/>
</dbReference>
<evidence type="ECO:0000313" key="3">
    <source>
        <dbReference type="WBParaSite" id="Csp11.Scaffold581.g4582.t1"/>
    </source>
</evidence>
<dbReference type="PANTHER" id="PTHR22743">
    <property type="entry name" value="MEPRIN/TRAF-LIKE MATH FAMILY-C.ELEGANS"/>
    <property type="match status" value="1"/>
</dbReference>
<dbReference type="WBParaSite" id="Csp11.Scaffold581.g4582.t1">
    <property type="protein sequence ID" value="Csp11.Scaffold581.g4582.t1"/>
    <property type="gene ID" value="Csp11.Scaffold581.g4582"/>
</dbReference>
<dbReference type="Pfam" id="PF00651">
    <property type="entry name" value="BTB"/>
    <property type="match status" value="1"/>
</dbReference>
<dbReference type="PROSITE" id="PS50097">
    <property type="entry name" value="BTB"/>
    <property type="match status" value="1"/>
</dbReference>
<organism evidence="2 3">
    <name type="scientific">Caenorhabditis tropicalis</name>
    <dbReference type="NCBI Taxonomy" id="1561998"/>
    <lineage>
        <taxon>Eukaryota</taxon>
        <taxon>Metazoa</taxon>
        <taxon>Ecdysozoa</taxon>
        <taxon>Nematoda</taxon>
        <taxon>Chromadorea</taxon>
        <taxon>Rhabditida</taxon>
        <taxon>Rhabditina</taxon>
        <taxon>Rhabditomorpha</taxon>
        <taxon>Rhabditoidea</taxon>
        <taxon>Rhabditidae</taxon>
        <taxon>Peloderinae</taxon>
        <taxon>Caenorhabditis</taxon>
    </lineage>
</organism>
<accession>A0A1I7TCJ8</accession>
<dbReference type="InterPro" id="IPR011333">
    <property type="entry name" value="SKP1/BTB/POZ_sf"/>
</dbReference>
<reference evidence="3" key="1">
    <citation type="submission" date="2016-11" db="UniProtKB">
        <authorList>
            <consortium name="WormBaseParasite"/>
        </authorList>
    </citation>
    <scope>IDENTIFICATION</scope>
</reference>
<dbReference type="SUPFAM" id="SSF54695">
    <property type="entry name" value="POZ domain"/>
    <property type="match status" value="1"/>
</dbReference>
<dbReference type="eggNOG" id="ENOG502TEZ6">
    <property type="taxonomic scope" value="Eukaryota"/>
</dbReference>
<dbReference type="Gene3D" id="3.30.710.10">
    <property type="entry name" value="Potassium Channel Kv1.1, Chain A"/>
    <property type="match status" value="1"/>
</dbReference>
<dbReference type="SMART" id="SM00225">
    <property type="entry name" value="BTB"/>
    <property type="match status" value="1"/>
</dbReference>
<keyword evidence="2" id="KW-1185">Reference proteome</keyword>
<dbReference type="Proteomes" id="UP000095282">
    <property type="component" value="Unplaced"/>
</dbReference>
<dbReference type="InterPro" id="IPR052664">
    <property type="entry name" value="BTB-MATH_domain_protein"/>
</dbReference>
<sequence length="218" mass="25294">MCEMLRQRRRGLEPDVIEVIPEKKRLMSFDDSDSNLYDITVIVKDKRFYCSKIILAKHSDFFKNLFFGDFKEKNKEVVTLKDIEPDHFQSYLELIHGVLDLDDTVVDGILKLANMWVAPHPLKKCLNFLMNGSKKTAKEKFNLATQFNLQELKTDIVQKISSPSVLGQIIPSDLSTLDKPTMTMMFEKSLWLNGINRTGLVRRHIKQECSPDMSPDYY</sequence>
<name>A0A1I7TCJ8_9PELO</name>
<dbReference type="AlphaFoldDB" id="A0A1I7TCJ8"/>
<evidence type="ECO:0000259" key="1">
    <source>
        <dbReference type="PROSITE" id="PS50097"/>
    </source>
</evidence>
<evidence type="ECO:0000313" key="2">
    <source>
        <dbReference type="Proteomes" id="UP000095282"/>
    </source>
</evidence>
<dbReference type="InterPro" id="IPR000210">
    <property type="entry name" value="BTB/POZ_dom"/>
</dbReference>
<feature type="domain" description="BTB" evidence="1">
    <location>
        <begin position="37"/>
        <end position="96"/>
    </location>
</feature>